<dbReference type="EMBL" id="CP003940">
    <property type="protein sequence ID" value="AFZ48654.1"/>
    <property type="molecule type" value="Genomic_DNA"/>
</dbReference>
<dbReference type="InterPro" id="IPR008538">
    <property type="entry name" value="Uma2"/>
</dbReference>
<name>K9YP37_CYASC</name>
<proteinExistence type="predicted"/>
<evidence type="ECO:0000313" key="2">
    <source>
        <dbReference type="EMBL" id="AFZ48654.1"/>
    </source>
</evidence>
<dbReference type="AlphaFoldDB" id="K9YP37"/>
<dbReference type="PATRIC" id="fig|292563.3.peg.2829"/>
<evidence type="ECO:0000313" key="3">
    <source>
        <dbReference type="Proteomes" id="UP000010483"/>
    </source>
</evidence>
<keyword evidence="3" id="KW-1185">Reference proteome</keyword>
<dbReference type="CDD" id="cd06260">
    <property type="entry name" value="DUF820-like"/>
    <property type="match status" value="1"/>
</dbReference>
<dbReference type="PANTHER" id="PTHR36558">
    <property type="entry name" value="GLR1098 PROTEIN"/>
    <property type="match status" value="1"/>
</dbReference>
<dbReference type="Gene3D" id="3.90.1570.10">
    <property type="entry name" value="tt1808, chain A"/>
    <property type="match status" value="1"/>
</dbReference>
<dbReference type="BioCyc" id="CSTA292563:G1353-2716-MONOMER"/>
<protein>
    <recommendedName>
        <fullName evidence="1">Putative restriction endonuclease domain-containing protein</fullName>
    </recommendedName>
</protein>
<evidence type="ECO:0000259" key="1">
    <source>
        <dbReference type="Pfam" id="PF05685"/>
    </source>
</evidence>
<dbReference type="Proteomes" id="UP000010483">
    <property type="component" value="Chromosome"/>
</dbReference>
<gene>
    <name evidence="2" type="ordered locus">Cyast_2711</name>
</gene>
<dbReference type="PANTHER" id="PTHR36558:SF1">
    <property type="entry name" value="RESTRICTION ENDONUCLEASE DOMAIN-CONTAINING PROTEIN-RELATED"/>
    <property type="match status" value="1"/>
</dbReference>
<dbReference type="eggNOG" id="COG4636">
    <property type="taxonomic scope" value="Bacteria"/>
</dbReference>
<dbReference type="HOGENOM" id="CLU_076312_6_0_3"/>
<sequence>MVAQLELKYYTPEKYLELEEKSEIKNEYLDGEIIPMLGGTTNHNQIAINFCRAFPLTINNQDYYIYINDVKLWIPDYRFYTYPDLMIIESEPVYQSEKKNIVTNPKIIIEVLSDSTQNYDKTEKFRAYRSLPSLQEYILISQSSYYVEQFIKQTEQQWLFNVMEGENHHLGLASIDFSISFSQLYHRIVFESPLINLV</sequence>
<organism evidence="2 3">
    <name type="scientific">Cyanobacterium stanieri (strain ATCC 29140 / PCC 7202)</name>
    <dbReference type="NCBI Taxonomy" id="292563"/>
    <lineage>
        <taxon>Bacteria</taxon>
        <taxon>Bacillati</taxon>
        <taxon>Cyanobacteriota</taxon>
        <taxon>Cyanophyceae</taxon>
        <taxon>Oscillatoriophycideae</taxon>
        <taxon>Chroococcales</taxon>
        <taxon>Geminocystaceae</taxon>
        <taxon>Cyanobacterium</taxon>
    </lineage>
</organism>
<dbReference type="InterPro" id="IPR011335">
    <property type="entry name" value="Restrct_endonuc-II-like"/>
</dbReference>
<dbReference type="InterPro" id="IPR012296">
    <property type="entry name" value="Nuclease_put_TT1808"/>
</dbReference>
<dbReference type="Pfam" id="PF05685">
    <property type="entry name" value="Uma2"/>
    <property type="match status" value="1"/>
</dbReference>
<accession>K9YP37</accession>
<dbReference type="STRING" id="292563.Cyast_2711"/>
<feature type="domain" description="Putative restriction endonuclease" evidence="1">
    <location>
        <begin position="12"/>
        <end position="163"/>
    </location>
</feature>
<dbReference type="SUPFAM" id="SSF52980">
    <property type="entry name" value="Restriction endonuclease-like"/>
    <property type="match status" value="1"/>
</dbReference>
<reference evidence="3" key="1">
    <citation type="journal article" date="2013" name="Proc. Natl. Acad. Sci. U.S.A.">
        <title>Improving the coverage of the cyanobacterial phylum using diversity-driven genome sequencing.</title>
        <authorList>
            <person name="Shih P.M."/>
            <person name="Wu D."/>
            <person name="Latifi A."/>
            <person name="Axen S.D."/>
            <person name="Fewer D.P."/>
            <person name="Talla E."/>
            <person name="Calteau A."/>
            <person name="Cai F."/>
            <person name="Tandeau de Marsac N."/>
            <person name="Rippka R."/>
            <person name="Herdman M."/>
            <person name="Sivonen K."/>
            <person name="Coursin T."/>
            <person name="Laurent T."/>
            <person name="Goodwin L."/>
            <person name="Nolan M."/>
            <person name="Davenport K.W."/>
            <person name="Han C.S."/>
            <person name="Rubin E.M."/>
            <person name="Eisen J.A."/>
            <person name="Woyke T."/>
            <person name="Gugger M."/>
            <person name="Kerfeld C.A."/>
        </authorList>
    </citation>
    <scope>NUCLEOTIDE SEQUENCE [LARGE SCALE GENOMIC DNA]</scope>
    <source>
        <strain evidence="3">ATCC 29140 / PCC 7202</strain>
    </source>
</reference>
<dbReference type="KEGG" id="csn:Cyast_2711"/>